<dbReference type="InterPro" id="IPR036875">
    <property type="entry name" value="Znf_CCHC_sf"/>
</dbReference>
<protein>
    <recommendedName>
        <fullName evidence="4">CCHC-type domain-containing protein</fullName>
    </recommendedName>
</protein>
<evidence type="ECO:0000256" key="3">
    <source>
        <dbReference type="SAM" id="MobiDB-lite"/>
    </source>
</evidence>
<dbReference type="InterPro" id="IPR001878">
    <property type="entry name" value="Znf_CCHC"/>
</dbReference>
<dbReference type="GO" id="GO:0003676">
    <property type="term" value="F:nucleic acid binding"/>
    <property type="evidence" value="ECO:0007669"/>
    <property type="project" value="InterPro"/>
</dbReference>
<feature type="region of interest" description="Disordered" evidence="3">
    <location>
        <begin position="180"/>
        <end position="218"/>
    </location>
</feature>
<organism evidence="5">
    <name type="scientific">Dunaliella tertiolecta</name>
    <name type="common">Green alga</name>
    <dbReference type="NCBI Taxonomy" id="3047"/>
    <lineage>
        <taxon>Eukaryota</taxon>
        <taxon>Viridiplantae</taxon>
        <taxon>Chlorophyta</taxon>
        <taxon>core chlorophytes</taxon>
        <taxon>Chlorophyceae</taxon>
        <taxon>CS clade</taxon>
        <taxon>Chlamydomonadales</taxon>
        <taxon>Dunaliellaceae</taxon>
        <taxon>Dunaliella</taxon>
    </lineage>
</organism>
<feature type="domain" description="CCHC-type" evidence="4">
    <location>
        <begin position="217"/>
        <end position="232"/>
    </location>
</feature>
<name>A0A7S3VLB1_DUNTE</name>
<dbReference type="GO" id="GO:0008270">
    <property type="term" value="F:zinc ion binding"/>
    <property type="evidence" value="ECO:0007669"/>
    <property type="project" value="UniProtKB-KW"/>
</dbReference>
<dbReference type="Gene3D" id="4.10.60.10">
    <property type="entry name" value="Zinc finger, CCHC-type"/>
    <property type="match status" value="1"/>
</dbReference>
<evidence type="ECO:0000313" key="5">
    <source>
        <dbReference type="EMBL" id="CAE0491015.1"/>
    </source>
</evidence>
<keyword evidence="1" id="KW-0479">Metal-binding</keyword>
<evidence type="ECO:0000256" key="2">
    <source>
        <dbReference type="SAM" id="Coils"/>
    </source>
</evidence>
<dbReference type="EMBL" id="HBIP01010903">
    <property type="protein sequence ID" value="CAE0491015.1"/>
    <property type="molecule type" value="Transcribed_RNA"/>
</dbReference>
<accession>A0A7S3VLB1</accession>
<dbReference type="Pfam" id="PF00098">
    <property type="entry name" value="zf-CCHC"/>
    <property type="match status" value="1"/>
</dbReference>
<dbReference type="SUPFAM" id="SSF57756">
    <property type="entry name" value="Retrovirus zinc finger-like domains"/>
    <property type="match status" value="1"/>
</dbReference>
<evidence type="ECO:0000256" key="1">
    <source>
        <dbReference type="PROSITE-ProRule" id="PRU00047"/>
    </source>
</evidence>
<feature type="coiled-coil region" evidence="2">
    <location>
        <begin position="53"/>
        <end position="129"/>
    </location>
</feature>
<feature type="compositionally biased region" description="Gly residues" evidence="3">
    <location>
        <begin position="187"/>
        <end position="196"/>
    </location>
</feature>
<keyword evidence="1" id="KW-0863">Zinc-finger</keyword>
<dbReference type="PROSITE" id="PS50158">
    <property type="entry name" value="ZF_CCHC"/>
    <property type="match status" value="1"/>
</dbReference>
<dbReference type="SMART" id="SM00343">
    <property type="entry name" value="ZnF_C2HC"/>
    <property type="match status" value="1"/>
</dbReference>
<proteinExistence type="predicted"/>
<keyword evidence="1" id="KW-0862">Zinc</keyword>
<gene>
    <name evidence="5" type="ORF">DTER00134_LOCUS6088</name>
</gene>
<sequence>MRTLESYSTAGWLAARKHQTRPLRPTARRMFSTHSSLPGGLRAAVLVFGAGPADVARQAATDQEVRADALERRMQEQDRMIAELREAHAIALDSTMRKKEREQSLMAGFQSLSSRIGAAEREKEELARELGDGGHNMHGHVIMGSNPETQMFCNVLGGSLNESVRAGFEAVYEHMNDRIPGKPQEGGYHGGAGPSGVGNKRQRGKGGTSTQKGGGACFKCGQMGHKAADCKSPTQPPAQ</sequence>
<keyword evidence="2" id="KW-0175">Coiled coil</keyword>
<evidence type="ECO:0000259" key="4">
    <source>
        <dbReference type="PROSITE" id="PS50158"/>
    </source>
</evidence>
<dbReference type="AlphaFoldDB" id="A0A7S3VLB1"/>
<reference evidence="5" key="1">
    <citation type="submission" date="2021-01" db="EMBL/GenBank/DDBJ databases">
        <authorList>
            <person name="Corre E."/>
            <person name="Pelletier E."/>
            <person name="Niang G."/>
            <person name="Scheremetjew M."/>
            <person name="Finn R."/>
            <person name="Kale V."/>
            <person name="Holt S."/>
            <person name="Cochrane G."/>
            <person name="Meng A."/>
            <person name="Brown T."/>
            <person name="Cohen L."/>
        </authorList>
    </citation>
    <scope>NUCLEOTIDE SEQUENCE</scope>
    <source>
        <strain evidence="5">CCMP1320</strain>
    </source>
</reference>